<dbReference type="InterPro" id="IPR009875">
    <property type="entry name" value="PilZ_domain"/>
</dbReference>
<dbReference type="Pfam" id="PF07238">
    <property type="entry name" value="PilZ"/>
    <property type="match status" value="1"/>
</dbReference>
<evidence type="ECO:0000256" key="1">
    <source>
        <dbReference type="SAM" id="MobiDB-lite"/>
    </source>
</evidence>
<evidence type="ECO:0000313" key="3">
    <source>
        <dbReference type="EMBL" id="MDT9600303.1"/>
    </source>
</evidence>
<feature type="domain" description="PilZ" evidence="2">
    <location>
        <begin position="4"/>
        <end position="84"/>
    </location>
</feature>
<keyword evidence="4" id="KW-1185">Reference proteome</keyword>
<evidence type="ECO:0000259" key="2">
    <source>
        <dbReference type="Pfam" id="PF07238"/>
    </source>
</evidence>
<evidence type="ECO:0000313" key="4">
    <source>
        <dbReference type="Proteomes" id="UP001259572"/>
    </source>
</evidence>
<accession>A0ABU3QA71</accession>
<feature type="region of interest" description="Disordered" evidence="1">
    <location>
        <begin position="120"/>
        <end position="145"/>
    </location>
</feature>
<dbReference type="RefSeq" id="WP_315727402.1">
    <property type="nucleotide sequence ID" value="NZ_JAVUPU010000008.1"/>
</dbReference>
<protein>
    <submittedName>
        <fullName evidence="3">PilZ domain-containing protein</fullName>
    </submittedName>
</protein>
<gene>
    <name evidence="3" type="ORF">RQX22_15190</name>
</gene>
<name>A0ABU3QA71_9SPHN</name>
<comment type="caution">
    <text evidence="3">The sequence shown here is derived from an EMBL/GenBank/DDBJ whole genome shotgun (WGS) entry which is preliminary data.</text>
</comment>
<feature type="compositionally biased region" description="Basic and acidic residues" evidence="1">
    <location>
        <begin position="127"/>
        <end position="136"/>
    </location>
</feature>
<dbReference type="Proteomes" id="UP001259572">
    <property type="component" value="Unassembled WGS sequence"/>
</dbReference>
<dbReference type="Gene3D" id="2.40.10.220">
    <property type="entry name" value="predicted glycosyltransferase like domains"/>
    <property type="match status" value="1"/>
</dbReference>
<organism evidence="3 4">
    <name type="scientific">Sphingosinicella rhizophila</name>
    <dbReference type="NCBI Taxonomy" id="3050082"/>
    <lineage>
        <taxon>Bacteria</taxon>
        <taxon>Pseudomonadati</taxon>
        <taxon>Pseudomonadota</taxon>
        <taxon>Alphaproteobacteria</taxon>
        <taxon>Sphingomonadales</taxon>
        <taxon>Sphingosinicellaceae</taxon>
        <taxon>Sphingosinicella</taxon>
    </lineage>
</organism>
<sequence>MAIERRHYIRYPVEQPARLRPHERFVVQVDVVDFSPQGFRARCDAVLLVGSLVSLDVPGVGSVDARIVWRDNGEIGAKFVQPIGLEHCAWTNPAVAEGLVAEAEAAAELARRLAERVNRSIPQADPAQDRDCKPSESAKGLAIET</sequence>
<reference evidence="3 4" key="1">
    <citation type="submission" date="2023-05" db="EMBL/GenBank/DDBJ databases">
        <authorList>
            <person name="Guo Y."/>
        </authorList>
    </citation>
    <scope>NUCLEOTIDE SEQUENCE [LARGE SCALE GENOMIC DNA]</scope>
    <source>
        <strain evidence="3 4">GR2756</strain>
    </source>
</reference>
<dbReference type="EMBL" id="JAVUPU010000008">
    <property type="protein sequence ID" value="MDT9600303.1"/>
    <property type="molecule type" value="Genomic_DNA"/>
</dbReference>
<dbReference type="SUPFAM" id="SSF141371">
    <property type="entry name" value="PilZ domain-like"/>
    <property type="match status" value="1"/>
</dbReference>
<proteinExistence type="predicted"/>